<comment type="similarity">
    <text evidence="1 10 11">Belongs to the HAM1 NTPase family.</text>
</comment>
<reference evidence="13" key="1">
    <citation type="submission" date="2018-04" db="EMBL/GenBank/DDBJ databases">
        <authorList>
            <person name="Cornet L."/>
        </authorList>
    </citation>
    <scope>NUCLEOTIDE SEQUENCE [LARGE SCALE GENOMIC DNA]</scope>
</reference>
<comment type="catalytic activity">
    <reaction evidence="9 10">
        <text>XTP + H2O = XMP + diphosphate + H(+)</text>
        <dbReference type="Rhea" id="RHEA:28610"/>
        <dbReference type="ChEBI" id="CHEBI:15377"/>
        <dbReference type="ChEBI" id="CHEBI:15378"/>
        <dbReference type="ChEBI" id="CHEBI:33019"/>
        <dbReference type="ChEBI" id="CHEBI:57464"/>
        <dbReference type="ChEBI" id="CHEBI:61314"/>
        <dbReference type="EC" id="3.6.1.66"/>
    </reaction>
</comment>
<dbReference type="GO" id="GO:0005829">
    <property type="term" value="C:cytosol"/>
    <property type="evidence" value="ECO:0007669"/>
    <property type="project" value="TreeGrafter"/>
</dbReference>
<evidence type="ECO:0000256" key="3">
    <source>
        <dbReference type="ARBA" id="ARBA00022723"/>
    </source>
</evidence>
<dbReference type="HAMAP" id="MF_01405">
    <property type="entry name" value="Non_canon_purine_NTPase"/>
    <property type="match status" value="1"/>
</dbReference>
<feature type="active site" description="Proton acceptor" evidence="10">
    <location>
        <position position="67"/>
    </location>
</feature>
<dbReference type="PANTHER" id="PTHR11067:SF9">
    <property type="entry name" value="INOSINE TRIPHOSPHATE PYROPHOSPHATASE"/>
    <property type="match status" value="1"/>
</dbReference>
<dbReference type="CDD" id="cd00515">
    <property type="entry name" value="HAM1"/>
    <property type="match status" value="1"/>
</dbReference>
<keyword evidence="4 10" id="KW-0547">Nucleotide-binding</keyword>
<comment type="caution">
    <text evidence="12">The sequence shown here is derived from an EMBL/GenBank/DDBJ whole genome shotgun (WGS) entry which is preliminary data.</text>
</comment>
<reference evidence="12 13" key="2">
    <citation type="submission" date="2018-06" db="EMBL/GenBank/DDBJ databases">
        <title>Metagenomic assembly of (sub)arctic Cyanobacteria and their associated microbiome from non-axenic cultures.</title>
        <authorList>
            <person name="Baurain D."/>
        </authorList>
    </citation>
    <scope>NUCLEOTIDE SEQUENCE [LARGE SCALE GENOMIC DNA]</scope>
    <source>
        <strain evidence="12">ULC129bin1</strain>
    </source>
</reference>
<evidence type="ECO:0000256" key="7">
    <source>
        <dbReference type="ARBA" id="ARBA00023080"/>
    </source>
</evidence>
<dbReference type="GO" id="GO:0035870">
    <property type="term" value="F:dITP diphosphatase activity"/>
    <property type="evidence" value="ECO:0007669"/>
    <property type="project" value="UniProtKB-UniRule"/>
</dbReference>
<dbReference type="FunFam" id="3.90.950.10:FF:000001">
    <property type="entry name" value="dITP/XTP pyrophosphatase"/>
    <property type="match status" value="1"/>
</dbReference>
<dbReference type="GO" id="GO:0009117">
    <property type="term" value="P:nucleotide metabolic process"/>
    <property type="evidence" value="ECO:0007669"/>
    <property type="project" value="UniProtKB-KW"/>
</dbReference>
<keyword evidence="6 10" id="KW-0460">Magnesium</keyword>
<protein>
    <recommendedName>
        <fullName evidence="10">dITP/XTP pyrophosphatase</fullName>
        <ecNumber evidence="10">3.6.1.66</ecNumber>
    </recommendedName>
    <alternativeName>
        <fullName evidence="10">Non-canonical purine NTP pyrophosphatase</fullName>
    </alternativeName>
    <alternativeName>
        <fullName evidence="10">Non-standard purine NTP pyrophosphatase</fullName>
    </alternativeName>
    <alternativeName>
        <fullName evidence="10">Nucleoside-triphosphate diphosphatase</fullName>
    </alternativeName>
    <alternativeName>
        <fullName evidence="10">Nucleoside-triphosphate pyrophosphatase</fullName>
        <shortName evidence="10">NTPase</shortName>
    </alternativeName>
</protein>
<dbReference type="Proteomes" id="UP000249354">
    <property type="component" value="Unassembled WGS sequence"/>
</dbReference>
<dbReference type="GO" id="GO:0017111">
    <property type="term" value="F:ribonucleoside triphosphate phosphatase activity"/>
    <property type="evidence" value="ECO:0007669"/>
    <property type="project" value="InterPro"/>
</dbReference>
<dbReference type="NCBIfam" id="TIGR00042">
    <property type="entry name" value="RdgB/HAM1 family non-canonical purine NTP pyrophosphatase"/>
    <property type="match status" value="1"/>
</dbReference>
<dbReference type="InterPro" id="IPR020922">
    <property type="entry name" value="dITP/XTP_pyrophosphatase"/>
</dbReference>
<feature type="binding site" evidence="10">
    <location>
        <position position="68"/>
    </location>
    <ligand>
        <name>substrate</name>
    </ligand>
</feature>
<evidence type="ECO:0000256" key="6">
    <source>
        <dbReference type="ARBA" id="ARBA00022842"/>
    </source>
</evidence>
<dbReference type="PANTHER" id="PTHR11067">
    <property type="entry name" value="INOSINE TRIPHOSPHATE PYROPHOSPHATASE/HAM1 PROTEIN"/>
    <property type="match status" value="1"/>
</dbReference>
<dbReference type="GO" id="GO:0009146">
    <property type="term" value="P:purine nucleoside triphosphate catabolic process"/>
    <property type="evidence" value="ECO:0007669"/>
    <property type="project" value="UniProtKB-UniRule"/>
</dbReference>
<comment type="cofactor">
    <cofactor evidence="10">
        <name>Mg(2+)</name>
        <dbReference type="ChEBI" id="CHEBI:18420"/>
    </cofactor>
    <text evidence="10">Binds 1 Mg(2+) ion per subunit.</text>
</comment>
<dbReference type="GO" id="GO:0036222">
    <property type="term" value="F:XTP diphosphatase activity"/>
    <property type="evidence" value="ECO:0007669"/>
    <property type="project" value="UniProtKB-UniRule"/>
</dbReference>
<dbReference type="AlphaFoldDB" id="A0A2W4U8D6"/>
<comment type="subunit">
    <text evidence="2 10">Homodimer.</text>
</comment>
<evidence type="ECO:0000313" key="13">
    <source>
        <dbReference type="Proteomes" id="UP000249354"/>
    </source>
</evidence>
<dbReference type="EMBL" id="QBMC01000070">
    <property type="protein sequence ID" value="PZO17263.1"/>
    <property type="molecule type" value="Genomic_DNA"/>
</dbReference>
<evidence type="ECO:0000256" key="2">
    <source>
        <dbReference type="ARBA" id="ARBA00011738"/>
    </source>
</evidence>
<dbReference type="SUPFAM" id="SSF52972">
    <property type="entry name" value="ITPase-like"/>
    <property type="match status" value="1"/>
</dbReference>
<comment type="catalytic activity">
    <reaction evidence="10">
        <text>ITP + H2O = IMP + diphosphate + H(+)</text>
        <dbReference type="Rhea" id="RHEA:29399"/>
        <dbReference type="ChEBI" id="CHEBI:15377"/>
        <dbReference type="ChEBI" id="CHEBI:15378"/>
        <dbReference type="ChEBI" id="CHEBI:33019"/>
        <dbReference type="ChEBI" id="CHEBI:58053"/>
        <dbReference type="ChEBI" id="CHEBI:61402"/>
        <dbReference type="EC" id="3.6.1.66"/>
    </reaction>
</comment>
<sequence length="193" mass="20987">MATVVVATGNLGKLAELKDYLQLLDWDLALKPQEIEVDETGETFIENARLKASEVAIATKSWAIADDSGLSVFALNGAPGVLSARYGDRDTDRIERVLRELGDESDRRAEFVCAIALSRPDGTIALETEGRCPGAILMAGQGAGGFGYDPIFFVTAQGKTFAEMSNAEKERYSHRGIAFEQLMPKLKQLKLTD</sequence>
<dbReference type="GO" id="GO:0036220">
    <property type="term" value="F:ITP diphosphatase activity"/>
    <property type="evidence" value="ECO:0007669"/>
    <property type="project" value="UniProtKB-UniRule"/>
</dbReference>
<dbReference type="InterPro" id="IPR029001">
    <property type="entry name" value="ITPase-like_fam"/>
</dbReference>
<keyword evidence="5 10" id="KW-0378">Hydrolase</keyword>
<proteinExistence type="inferred from homology"/>
<evidence type="ECO:0000256" key="5">
    <source>
        <dbReference type="ARBA" id="ARBA00022801"/>
    </source>
</evidence>
<comment type="function">
    <text evidence="10">Pyrophosphatase that catalyzes the hydrolysis of nucleoside triphosphates to their monophosphate derivatives, with a high preference for the non-canonical purine nucleotides XTP (xanthosine triphosphate), dITP (deoxyinosine triphosphate) and ITP. Seems to function as a house-cleaning enzyme that removes non-canonical purine nucleotides from the nucleotide pool, thus preventing their incorporation into DNA/RNA and avoiding chromosomal lesions.</text>
</comment>
<evidence type="ECO:0000256" key="8">
    <source>
        <dbReference type="ARBA" id="ARBA00051875"/>
    </source>
</evidence>
<feature type="binding site" evidence="10">
    <location>
        <begin position="8"/>
        <end position="13"/>
    </location>
    <ligand>
        <name>substrate</name>
    </ligand>
</feature>
<dbReference type="Gene3D" id="3.90.950.10">
    <property type="match status" value="1"/>
</dbReference>
<keyword evidence="7 10" id="KW-0546">Nucleotide metabolism</keyword>
<dbReference type="EC" id="3.6.1.66" evidence="10"/>
<name>A0A2W4U8D6_9CYAN</name>
<evidence type="ECO:0000256" key="10">
    <source>
        <dbReference type="HAMAP-Rule" id="MF_01405"/>
    </source>
</evidence>
<feature type="binding site" evidence="10">
    <location>
        <begin position="146"/>
        <end position="149"/>
    </location>
    <ligand>
        <name>substrate</name>
    </ligand>
</feature>
<evidence type="ECO:0000256" key="4">
    <source>
        <dbReference type="ARBA" id="ARBA00022741"/>
    </source>
</evidence>
<gene>
    <name evidence="12" type="primary">rdgB</name>
    <name evidence="12" type="ORF">DCF25_11445</name>
</gene>
<feature type="binding site" evidence="10">
    <location>
        <position position="67"/>
    </location>
    <ligand>
        <name>Mg(2+)</name>
        <dbReference type="ChEBI" id="CHEBI:18420"/>
    </ligand>
</feature>
<dbReference type="InterPro" id="IPR002637">
    <property type="entry name" value="RdgB/HAM1"/>
</dbReference>
<dbReference type="Pfam" id="PF01725">
    <property type="entry name" value="Ham1p_like"/>
    <property type="match status" value="1"/>
</dbReference>
<accession>A0A2W4U8D6</accession>
<feature type="binding site" evidence="10">
    <location>
        <position position="169"/>
    </location>
    <ligand>
        <name>substrate</name>
    </ligand>
</feature>
<organism evidence="12 13">
    <name type="scientific">Leptolyngbya foveolarum</name>
    <dbReference type="NCBI Taxonomy" id="47253"/>
    <lineage>
        <taxon>Bacteria</taxon>
        <taxon>Bacillati</taxon>
        <taxon>Cyanobacteriota</taxon>
        <taxon>Cyanophyceae</taxon>
        <taxon>Leptolyngbyales</taxon>
        <taxon>Leptolyngbyaceae</taxon>
        <taxon>Leptolyngbya group</taxon>
        <taxon>Leptolyngbya</taxon>
    </lineage>
</organism>
<dbReference type="GO" id="GO:0046872">
    <property type="term" value="F:metal ion binding"/>
    <property type="evidence" value="ECO:0007669"/>
    <property type="project" value="UniProtKB-KW"/>
</dbReference>
<feature type="binding site" evidence="10">
    <location>
        <begin position="174"/>
        <end position="175"/>
    </location>
    <ligand>
        <name>substrate</name>
    </ligand>
</feature>
<evidence type="ECO:0000256" key="1">
    <source>
        <dbReference type="ARBA" id="ARBA00008023"/>
    </source>
</evidence>
<feature type="binding site" evidence="10">
    <location>
        <position position="38"/>
    </location>
    <ligand>
        <name>Mg(2+)</name>
        <dbReference type="ChEBI" id="CHEBI:18420"/>
    </ligand>
</feature>
<evidence type="ECO:0000256" key="11">
    <source>
        <dbReference type="RuleBase" id="RU003781"/>
    </source>
</evidence>
<comment type="catalytic activity">
    <reaction evidence="8 10">
        <text>dITP + H2O = dIMP + diphosphate + H(+)</text>
        <dbReference type="Rhea" id="RHEA:28342"/>
        <dbReference type="ChEBI" id="CHEBI:15377"/>
        <dbReference type="ChEBI" id="CHEBI:15378"/>
        <dbReference type="ChEBI" id="CHEBI:33019"/>
        <dbReference type="ChEBI" id="CHEBI:61194"/>
        <dbReference type="ChEBI" id="CHEBI:61382"/>
        <dbReference type="EC" id="3.6.1.66"/>
    </reaction>
</comment>
<evidence type="ECO:0000313" key="12">
    <source>
        <dbReference type="EMBL" id="PZO17263.1"/>
    </source>
</evidence>
<keyword evidence="3 10" id="KW-0479">Metal-binding</keyword>
<evidence type="ECO:0000256" key="9">
    <source>
        <dbReference type="ARBA" id="ARBA00052017"/>
    </source>
</evidence>
<dbReference type="GO" id="GO:0000166">
    <property type="term" value="F:nucleotide binding"/>
    <property type="evidence" value="ECO:0007669"/>
    <property type="project" value="UniProtKB-KW"/>
</dbReference>